<dbReference type="VEuPathDB" id="FungiDB:MFRU_055g00440"/>
<dbReference type="EMBL" id="VICG01000006">
    <property type="protein sequence ID" value="KAA8571217.1"/>
    <property type="molecule type" value="Genomic_DNA"/>
</dbReference>
<protein>
    <recommendedName>
        <fullName evidence="5">NAD-dependent epimerase/dehydratase domain-containing protein</fullName>
    </recommendedName>
</protein>
<organism evidence="3 4">
    <name type="scientific">Monilinia fructicola</name>
    <name type="common">Brown rot fungus</name>
    <name type="synonym">Ciboria fructicola</name>
    <dbReference type="NCBI Taxonomy" id="38448"/>
    <lineage>
        <taxon>Eukaryota</taxon>
        <taxon>Fungi</taxon>
        <taxon>Dikarya</taxon>
        <taxon>Ascomycota</taxon>
        <taxon>Pezizomycotina</taxon>
        <taxon>Leotiomycetes</taxon>
        <taxon>Helotiales</taxon>
        <taxon>Sclerotiniaceae</taxon>
        <taxon>Monilinia</taxon>
    </lineage>
</organism>
<accession>A0A5M9JR98</accession>
<gene>
    <name evidence="3" type="ORF">EYC84_000553</name>
</gene>
<dbReference type="Gene3D" id="3.40.50.720">
    <property type="entry name" value="NAD(P)-binding Rossmann-like Domain"/>
    <property type="match status" value="2"/>
</dbReference>
<name>A0A5M9JR98_MONFR</name>
<keyword evidence="4" id="KW-1185">Reference proteome</keyword>
<evidence type="ECO:0000313" key="3">
    <source>
        <dbReference type="EMBL" id="KAA8571217.1"/>
    </source>
</evidence>
<evidence type="ECO:0000256" key="1">
    <source>
        <dbReference type="ARBA" id="ARBA00023002"/>
    </source>
</evidence>
<comment type="caution">
    <text evidence="3">The sequence shown here is derived from an EMBL/GenBank/DDBJ whole genome shotgun (WGS) entry which is preliminary data.</text>
</comment>
<proteinExistence type="inferred from homology"/>
<sequence length="1119" mass="127014">MSFSDASHILSLLIENEYRPTASVRSSLKADQILEIHPEWKGKVEFVFVPEITTPGAFDHVFKDQAKKGGFDYVIHTASPVTFSINDVKKDLIDPAVHGTIEVLKATHELGGKQVKRFVLLGSAVSVLDSFEDLSAPEGKAYTEDDWNPATEENAVSSQSPLLGYNVGKKIAESASPVPGPKSVNETNEFACYAFINGTHKTVEDAMFAFWDFVDVRDVALMHIIALTSPLMAHKRNIVSSGPLSPQAGGYSHVQNVTLDIEGLYKVDAAMAISQAELGHTIISCRGVLNERRASEMTDKQRKDFEETIKLIDSAHVTVSPPRLSQLDTEFTSQVDPEASTDHTTRLLRSKSTEEIVHKSRRYLKLKEELGGLLTWWATAIIQYKTELITCSRASIGIDQRLKGIAVIEKAAGRIETEAERAAEAEARASVRCVKRMKTDLLNALEDFAATRKKHEFSTDTLQGDSGYDFNYEYHLPEKTVVDTQWWISKGFSWWANLAYSHLVQTSTNLEEAIHKCRSRQARRESEASNLKHRLNELTKRRGEEMELVEGLDKKKKVSNNIRLRNSYFQARRRISTVNDQIVEVRGRLSAYELNLMKLQFTEFIHKLMISMHTAVKDILGHALADQQLNAGIYNEFSLQYVHAITCLAKKSMRAAIDIMNDVDSDLLTKEDMDYLEGMSNEQGDDKKDREKRGDLWKLRNAGIVFVTARQRNSLLRDAFEASLSENQKITWLSKIIKGLQNDRESALSKEGLYESSGSAKAAEIAKAILHTDGELELADMNPNYTPSMPPPDGKVGLLLLEMAQLLEAFFRSPDISHHFRPDGWVFELHDLFCLVEFAIKDPPTKEEFAYFFEYCNDIEELFDTNFRTQKVRKQRVGWELIDEAQIRGPERVESIWNAPAGFNLATRVMIANGPDLYSDINRDISIETLREKWNRLAAYPVSRAEFQSYVDTWHDSGTFIVILRLEPGGGLLLRFIDNGWQHLQDMPNIISPYPPITFVPHFCSEVWKLMMEPRIASIWKPKVRSGQIRTVTEFYIELRGAIEKVDGAARPGFWELWVPEFIRGRKVQLTLYKFWLCLRTIANEPGPLIVLDRKDQKIHGNQFGDDRVTNRLSGKWGL</sequence>
<evidence type="ECO:0000313" key="4">
    <source>
        <dbReference type="Proteomes" id="UP000322873"/>
    </source>
</evidence>
<keyword evidence="1" id="KW-0560">Oxidoreductase</keyword>
<comment type="similarity">
    <text evidence="2">Belongs to the NAD(P)-dependent epimerase/dehydratase family. Dihydroflavonol-4-reductase subfamily.</text>
</comment>
<dbReference type="Proteomes" id="UP000322873">
    <property type="component" value="Unassembled WGS sequence"/>
</dbReference>
<dbReference type="InterPro" id="IPR036291">
    <property type="entry name" value="NAD(P)-bd_dom_sf"/>
</dbReference>
<dbReference type="AlphaFoldDB" id="A0A5M9JR98"/>
<reference evidence="3 4" key="1">
    <citation type="submission" date="2019-06" db="EMBL/GenBank/DDBJ databases">
        <title>Genome Sequence of the Brown Rot Fungal Pathogen Monilinia fructicola.</title>
        <authorList>
            <person name="De Miccolis Angelini R.M."/>
            <person name="Landi L."/>
            <person name="Abate D."/>
            <person name="Pollastro S."/>
            <person name="Romanazzi G."/>
            <person name="Faretra F."/>
        </authorList>
    </citation>
    <scope>NUCLEOTIDE SEQUENCE [LARGE SCALE GENOMIC DNA]</scope>
    <source>
        <strain evidence="3 4">Mfrc123</strain>
    </source>
</reference>
<evidence type="ECO:0008006" key="5">
    <source>
        <dbReference type="Google" id="ProtNLM"/>
    </source>
</evidence>
<dbReference type="GO" id="GO:0016616">
    <property type="term" value="F:oxidoreductase activity, acting on the CH-OH group of donors, NAD or NADP as acceptor"/>
    <property type="evidence" value="ECO:0007669"/>
    <property type="project" value="TreeGrafter"/>
</dbReference>
<dbReference type="PANTHER" id="PTHR10366:SF814">
    <property type="entry name" value="NAD-DEPENDENT EPIMERASE_DEHYDRATASE DOMAIN-CONTAINING PROTEIN"/>
    <property type="match status" value="1"/>
</dbReference>
<dbReference type="PANTHER" id="PTHR10366">
    <property type="entry name" value="NAD DEPENDENT EPIMERASE/DEHYDRATASE"/>
    <property type="match status" value="1"/>
</dbReference>
<evidence type="ECO:0000256" key="2">
    <source>
        <dbReference type="ARBA" id="ARBA00023445"/>
    </source>
</evidence>
<dbReference type="SUPFAM" id="SSF51735">
    <property type="entry name" value="NAD(P)-binding Rossmann-fold domains"/>
    <property type="match status" value="1"/>
</dbReference>
<dbReference type="InterPro" id="IPR050425">
    <property type="entry name" value="NAD(P)_dehydrat-like"/>
</dbReference>